<protein>
    <submittedName>
        <fullName evidence="1">Serine carboxypeptidase</fullName>
    </submittedName>
</protein>
<name>A0A4R2TFC6_9FIRM</name>
<feature type="non-terminal residue" evidence="1">
    <location>
        <position position="1"/>
    </location>
</feature>
<gene>
    <name evidence="1" type="ORF">EDD79_101951</name>
</gene>
<keyword evidence="1" id="KW-0121">Carboxypeptidase</keyword>
<dbReference type="Proteomes" id="UP000295504">
    <property type="component" value="Unassembled WGS sequence"/>
</dbReference>
<dbReference type="GO" id="GO:0004180">
    <property type="term" value="F:carboxypeptidase activity"/>
    <property type="evidence" value="ECO:0007669"/>
    <property type="project" value="UniProtKB-KW"/>
</dbReference>
<dbReference type="InterPro" id="IPR029058">
    <property type="entry name" value="AB_hydrolase_fold"/>
</dbReference>
<keyword evidence="1" id="KW-0645">Protease</keyword>
<dbReference type="Gene3D" id="3.40.50.1820">
    <property type="entry name" value="alpha/beta hydrolase"/>
    <property type="match status" value="1"/>
</dbReference>
<keyword evidence="1" id="KW-0378">Hydrolase</keyword>
<dbReference type="AlphaFoldDB" id="A0A4R2TFC6"/>
<evidence type="ECO:0000313" key="1">
    <source>
        <dbReference type="EMBL" id="TCQ02078.1"/>
    </source>
</evidence>
<dbReference type="SUPFAM" id="SSF53474">
    <property type="entry name" value="alpha/beta-Hydrolases"/>
    <property type="match status" value="1"/>
</dbReference>
<accession>A0A4R2TFC6</accession>
<dbReference type="EMBL" id="SLYC01000019">
    <property type="protein sequence ID" value="TCQ02078.1"/>
    <property type="molecule type" value="Genomic_DNA"/>
</dbReference>
<reference evidence="1 2" key="1">
    <citation type="submission" date="2019-03" db="EMBL/GenBank/DDBJ databases">
        <title>Genomic Encyclopedia of Type Strains, Phase IV (KMG-IV): sequencing the most valuable type-strain genomes for metagenomic binning, comparative biology and taxonomic classification.</title>
        <authorList>
            <person name="Goeker M."/>
        </authorList>
    </citation>
    <scope>NUCLEOTIDE SEQUENCE [LARGE SCALE GENOMIC DNA]</scope>
    <source>
        <strain evidence="1 2">DSM 100013</strain>
    </source>
</reference>
<sequence length="199" mass="23477">LYNAYIGVAQMSRQFESEKLAYKYMIEQYTKARDIRMVQKLEKFPIPEMNAVPKAYRNLRDVAMHRLGIGTMHNMKSVITGVFFTSFQSREYTLSEKINLWRGKNSSQYQKMWDEMMETDLTKIVQKLNIPVYFFEGVHDYTCNYTLTKEYFEKLQAPVKGFYTFINSAHSPIFEEPEKVKQILEKDVLSGKNNLADIK</sequence>
<keyword evidence="2" id="KW-1185">Reference proteome</keyword>
<proteinExistence type="predicted"/>
<evidence type="ECO:0000313" key="2">
    <source>
        <dbReference type="Proteomes" id="UP000295504"/>
    </source>
</evidence>
<organism evidence="1 2">
    <name type="scientific">Serpentinicella alkaliphila</name>
    <dbReference type="NCBI Taxonomy" id="1734049"/>
    <lineage>
        <taxon>Bacteria</taxon>
        <taxon>Bacillati</taxon>
        <taxon>Bacillota</taxon>
        <taxon>Clostridia</taxon>
        <taxon>Peptostreptococcales</taxon>
        <taxon>Natronincolaceae</taxon>
        <taxon>Serpentinicella</taxon>
    </lineage>
</organism>
<comment type="caution">
    <text evidence="1">The sequence shown here is derived from an EMBL/GenBank/DDBJ whole genome shotgun (WGS) entry which is preliminary data.</text>
</comment>